<name>D6GUK0_PARA5</name>
<evidence type="ECO:0000313" key="1">
    <source>
        <dbReference type="EMBL" id="EFD92224.1"/>
    </source>
</evidence>
<proteinExistence type="predicted"/>
<organism evidence="2 3">
    <name type="scientific">Candidatus Parvarchaeum acidophilus ARMAN-5</name>
    <dbReference type="NCBI Taxonomy" id="662762"/>
    <lineage>
        <taxon>Archaea</taxon>
        <taxon>Candidatus Parvarchaeota</taxon>
        <taxon>Candidatus Parvarchaeum</taxon>
    </lineage>
</organism>
<accession>D6GUK0</accession>
<dbReference type="EMBL" id="GG745615">
    <property type="protein sequence ID" value="EFD92224.1"/>
    <property type="molecule type" value="Genomic_DNA"/>
</dbReference>
<dbReference type="GO" id="GO:0016301">
    <property type="term" value="F:kinase activity"/>
    <property type="evidence" value="ECO:0007669"/>
    <property type="project" value="UniProtKB-KW"/>
</dbReference>
<keyword evidence="2" id="KW-0418">Kinase</keyword>
<dbReference type="InterPro" id="IPR027417">
    <property type="entry name" value="P-loop_NTPase"/>
</dbReference>
<gene>
    <name evidence="2" type="ORF">BJBARM5_0139</name>
    <name evidence="1" type="ORF">BJBARM5_1088</name>
</gene>
<protein>
    <submittedName>
        <fullName evidence="2">Dephospho-CoA kinase, CoaE</fullName>
    </submittedName>
</protein>
<dbReference type="EMBL" id="GG745546">
    <property type="protein sequence ID" value="EFD93128.1"/>
    <property type="molecule type" value="Genomic_DNA"/>
</dbReference>
<dbReference type="PANTHER" id="PTHR41930">
    <property type="entry name" value="UPF0200 PROTEIN MJ1399"/>
    <property type="match status" value="1"/>
</dbReference>
<keyword evidence="2" id="KW-0808">Transferase</keyword>
<dbReference type="SUPFAM" id="SSF52540">
    <property type="entry name" value="P-loop containing nucleoside triphosphate hydrolases"/>
    <property type="match status" value="1"/>
</dbReference>
<evidence type="ECO:0000313" key="2">
    <source>
        <dbReference type="EMBL" id="EFD93128.1"/>
    </source>
</evidence>
<dbReference type="Proteomes" id="UP000009376">
    <property type="component" value="Unassembled WGS sequence"/>
</dbReference>
<dbReference type="PANTHER" id="PTHR41930:SF1">
    <property type="entry name" value="DEPHOSPHO-COA KINASE"/>
    <property type="match status" value="1"/>
</dbReference>
<sequence>MKSKILVVGFSSLPGGGKDYIADIICERYGFSKVSPGDIIREKMSKMKKGKISREDQQRLQASLRKRYGKDYVMELCLKKIKSMHTDKAAIAGIRFPADIKFFKRGKDISFYNIFVYAPTRLRFERTLERKRIDAPISYRDFINGDKNEKNIFHLDETEKISDFKLNNGENDSKKLYVRIDKILKKIM</sequence>
<evidence type="ECO:0000313" key="3">
    <source>
        <dbReference type="Proteomes" id="UP000009376"/>
    </source>
</evidence>
<reference evidence="2 3" key="1">
    <citation type="journal article" date="2010" name="Proc. Natl. Acad. Sci. U.S.A.">
        <title>Enigmatic, ultrasmall, uncultivated Archaea.</title>
        <authorList>
            <person name="Baker B.J."/>
            <person name="Comolli L.R."/>
            <person name="Dick G.J."/>
            <person name="Hauser L.J."/>
            <person name="Hyatt D."/>
            <person name="Dill B.D."/>
            <person name="Land M.L."/>
            <person name="Verberkmoes N.C."/>
            <person name="Hettich R.L."/>
            <person name="Banfield J.F."/>
        </authorList>
    </citation>
    <scope>NUCLEOTIDE SEQUENCE [LARGE SCALE GENOMIC DNA]</scope>
</reference>
<dbReference type="Gene3D" id="3.40.50.300">
    <property type="entry name" value="P-loop containing nucleotide triphosphate hydrolases"/>
    <property type="match status" value="1"/>
</dbReference>
<dbReference type="AlphaFoldDB" id="D6GUK0"/>